<keyword evidence="5" id="KW-0808">Transferase</keyword>
<dbReference type="AlphaFoldDB" id="A0A0H3D2P6"/>
<dbReference type="EMBL" id="CP002000">
    <property type="protein sequence ID" value="ADJ44522.1"/>
    <property type="molecule type" value="Genomic_DNA"/>
</dbReference>
<dbReference type="CDD" id="cd00212">
    <property type="entry name" value="PTS_IIB_glc"/>
    <property type="match status" value="1"/>
</dbReference>
<dbReference type="PANTHER" id="PTHR30009:SF4">
    <property type="entry name" value="PTS SYSTEM N-ACETYLGLUCOSAMINE-SPECIFIC EIICBA COMPONENT"/>
    <property type="match status" value="1"/>
</dbReference>
<dbReference type="GO" id="GO:0008982">
    <property type="term" value="F:protein-N(PI)-phosphohistidine-sugar phosphotransferase activity"/>
    <property type="evidence" value="ECO:0007669"/>
    <property type="project" value="InterPro"/>
</dbReference>
<keyword evidence="10" id="KW-0472">Membrane</keyword>
<dbReference type="InterPro" id="IPR018113">
    <property type="entry name" value="PTrfase_EIIB_Cys"/>
</dbReference>
<dbReference type="GO" id="GO:0016301">
    <property type="term" value="F:kinase activity"/>
    <property type="evidence" value="ECO:0007669"/>
    <property type="project" value="UniProtKB-KW"/>
</dbReference>
<dbReference type="KEGG" id="amd:AMED_2727"/>
<keyword evidence="7" id="KW-0812">Transmembrane</keyword>
<dbReference type="GO" id="GO:0009401">
    <property type="term" value="P:phosphoenolpyruvate-dependent sugar phosphotransferase system"/>
    <property type="evidence" value="ECO:0007669"/>
    <property type="project" value="UniProtKB-KW"/>
</dbReference>
<evidence type="ECO:0000256" key="6">
    <source>
        <dbReference type="ARBA" id="ARBA00022683"/>
    </source>
</evidence>
<dbReference type="eggNOG" id="COG1264">
    <property type="taxonomic scope" value="Bacteria"/>
</dbReference>
<dbReference type="GO" id="GO:0015764">
    <property type="term" value="P:N-acetylglucosamine transport"/>
    <property type="evidence" value="ECO:0007669"/>
    <property type="project" value="TreeGrafter"/>
</dbReference>
<dbReference type="Gene3D" id="3.30.1360.60">
    <property type="entry name" value="Glucose permease domain IIB"/>
    <property type="match status" value="1"/>
</dbReference>
<evidence type="ECO:0000256" key="8">
    <source>
        <dbReference type="ARBA" id="ARBA00022777"/>
    </source>
</evidence>
<keyword evidence="4" id="KW-0762">Sugar transport</keyword>
<gene>
    <name evidence="13" type="primary">nagE</name>
    <name evidence="13" type="ordered locus">AMED_2727</name>
</gene>
<dbReference type="HOGENOM" id="CLU_012312_8_4_11"/>
<dbReference type="NCBIfam" id="TIGR00826">
    <property type="entry name" value="EIIB_glc"/>
    <property type="match status" value="1"/>
</dbReference>
<dbReference type="GO" id="GO:0005886">
    <property type="term" value="C:plasma membrane"/>
    <property type="evidence" value="ECO:0007669"/>
    <property type="project" value="UniProtKB-SubCell"/>
</dbReference>
<dbReference type="Pfam" id="PF00367">
    <property type="entry name" value="PTS_EIIB"/>
    <property type="match status" value="1"/>
</dbReference>
<feature type="domain" description="PTS EIIB type-1" evidence="12">
    <location>
        <begin position="9"/>
        <end position="85"/>
    </location>
</feature>
<dbReference type="InterPro" id="IPR050429">
    <property type="entry name" value="PTS_Glucose_EIICBA"/>
</dbReference>
<evidence type="ECO:0000256" key="2">
    <source>
        <dbReference type="ARBA" id="ARBA00022448"/>
    </source>
</evidence>
<proteinExistence type="predicted"/>
<dbReference type="GO" id="GO:0090563">
    <property type="term" value="F:protein-phosphocysteine-sugar phosphotransferase activity"/>
    <property type="evidence" value="ECO:0007669"/>
    <property type="project" value="TreeGrafter"/>
</dbReference>
<evidence type="ECO:0000256" key="9">
    <source>
        <dbReference type="ARBA" id="ARBA00022989"/>
    </source>
</evidence>
<organism evidence="13 14">
    <name type="scientific">Amycolatopsis mediterranei (strain U-32)</name>
    <dbReference type="NCBI Taxonomy" id="749927"/>
    <lineage>
        <taxon>Bacteria</taxon>
        <taxon>Bacillati</taxon>
        <taxon>Actinomycetota</taxon>
        <taxon>Actinomycetes</taxon>
        <taxon>Pseudonocardiales</taxon>
        <taxon>Pseudonocardiaceae</taxon>
        <taxon>Amycolatopsis</taxon>
    </lineage>
</organism>
<dbReference type="InterPro" id="IPR036878">
    <property type="entry name" value="Glu_permease_IIB"/>
</dbReference>
<protein>
    <submittedName>
        <fullName evidence="13">PTS system, glucose/maltose/N-acetylglucosamine-specific IIB component</fullName>
    </submittedName>
</protein>
<evidence type="ECO:0000256" key="3">
    <source>
        <dbReference type="ARBA" id="ARBA00022475"/>
    </source>
</evidence>
<dbReference type="FunFam" id="3.30.1360.60:FF:000001">
    <property type="entry name" value="PTS system glucose-specific IIBC component PtsG"/>
    <property type="match status" value="1"/>
</dbReference>
<dbReference type="InterPro" id="IPR001996">
    <property type="entry name" value="PTS_IIB_1"/>
</dbReference>
<name>A0A0H3D2P6_AMYMU</name>
<evidence type="ECO:0000256" key="4">
    <source>
        <dbReference type="ARBA" id="ARBA00022597"/>
    </source>
</evidence>
<evidence type="ECO:0000256" key="11">
    <source>
        <dbReference type="PROSITE-ProRule" id="PRU00421"/>
    </source>
</evidence>
<reference evidence="13 14" key="1">
    <citation type="journal article" date="2010" name="Cell Res.">
        <title>Complete genome sequence of the rifamycin SV-producing Amycolatopsis mediterranei U32 revealed its genetic characteristics in phylogeny and metabolism.</title>
        <authorList>
            <person name="Zhao W."/>
            <person name="Zhong Y."/>
            <person name="Yuan H."/>
            <person name="Wang J."/>
            <person name="Zheng H."/>
            <person name="Wang Y."/>
            <person name="Cen X."/>
            <person name="Xu F."/>
            <person name="Bai J."/>
            <person name="Han X."/>
            <person name="Lu G."/>
            <person name="Zhu Y."/>
            <person name="Shao Z."/>
            <person name="Yan H."/>
            <person name="Li C."/>
            <person name="Peng N."/>
            <person name="Zhang Z."/>
            <person name="Zhang Y."/>
            <person name="Lin W."/>
            <person name="Fan Y."/>
            <person name="Qin Z."/>
            <person name="Hu Y."/>
            <person name="Zhu B."/>
            <person name="Wang S."/>
            <person name="Ding X."/>
            <person name="Zhao G.P."/>
        </authorList>
    </citation>
    <scope>NUCLEOTIDE SEQUENCE [LARGE SCALE GENOMIC DNA]</scope>
    <source>
        <strain evidence="14">U-32</strain>
    </source>
</reference>
<dbReference type="PATRIC" id="fig|749927.5.peg.2817"/>
<evidence type="ECO:0000259" key="12">
    <source>
        <dbReference type="PROSITE" id="PS51098"/>
    </source>
</evidence>
<evidence type="ECO:0000256" key="5">
    <source>
        <dbReference type="ARBA" id="ARBA00022679"/>
    </source>
</evidence>
<keyword evidence="2" id="KW-0813">Transport</keyword>
<feature type="active site" description="Phosphocysteine intermediate; for EIIB activity" evidence="11">
    <location>
        <position position="31"/>
    </location>
</feature>
<dbReference type="Proteomes" id="UP000000328">
    <property type="component" value="Chromosome"/>
</dbReference>
<keyword evidence="6" id="KW-0598">Phosphotransferase system</keyword>
<comment type="subcellular location">
    <subcellularLocation>
        <location evidence="1">Cell membrane</location>
        <topology evidence="1">Multi-pass membrane protein</topology>
    </subcellularLocation>
</comment>
<evidence type="ECO:0000313" key="14">
    <source>
        <dbReference type="Proteomes" id="UP000000328"/>
    </source>
</evidence>
<evidence type="ECO:0000256" key="7">
    <source>
        <dbReference type="ARBA" id="ARBA00022692"/>
    </source>
</evidence>
<accession>A0A0H3D2P6</accession>
<dbReference type="OrthoDB" id="2045873at2"/>
<evidence type="ECO:0000313" key="13">
    <source>
        <dbReference type="EMBL" id="ADJ44522.1"/>
    </source>
</evidence>
<evidence type="ECO:0000256" key="10">
    <source>
        <dbReference type="ARBA" id="ARBA00023136"/>
    </source>
</evidence>
<evidence type="ECO:0000256" key="1">
    <source>
        <dbReference type="ARBA" id="ARBA00004651"/>
    </source>
</evidence>
<sequence>MIKETAMADDRPEKILAALGGTENLTEIEGCITRLRCEVEDMSLVDEGALKKAGAMGVVKMGSSALQVIVGPEADTIASDIEDLL</sequence>
<keyword evidence="8" id="KW-0418">Kinase</keyword>
<dbReference type="PROSITE" id="PS51098">
    <property type="entry name" value="PTS_EIIB_TYPE_1"/>
    <property type="match status" value="1"/>
</dbReference>
<dbReference type="PANTHER" id="PTHR30009">
    <property type="entry name" value="CYTOCHROME C-TYPE SYNTHESIS PROTEIN AND PTS TRANSMEMBRANE COMPONENT"/>
    <property type="match status" value="1"/>
</dbReference>
<keyword evidence="3" id="KW-1003">Cell membrane</keyword>
<keyword evidence="9" id="KW-1133">Transmembrane helix</keyword>
<dbReference type="SUPFAM" id="SSF55604">
    <property type="entry name" value="Glucose permease domain IIB"/>
    <property type="match status" value="1"/>
</dbReference>